<feature type="coiled-coil region" evidence="1">
    <location>
        <begin position="716"/>
        <end position="747"/>
    </location>
</feature>
<dbReference type="RefSeq" id="XP_036356258.1">
    <property type="nucleotide sequence ID" value="XM_036500365.1"/>
</dbReference>
<dbReference type="GO" id="GO:0005814">
    <property type="term" value="C:centriole"/>
    <property type="evidence" value="ECO:0007669"/>
    <property type="project" value="TreeGrafter"/>
</dbReference>
<evidence type="ECO:0000313" key="3">
    <source>
        <dbReference type="Proteomes" id="UP000515154"/>
    </source>
</evidence>
<dbReference type="GO" id="GO:0010457">
    <property type="term" value="P:centriole-centriole cohesion"/>
    <property type="evidence" value="ECO:0007669"/>
    <property type="project" value="TreeGrafter"/>
</dbReference>
<feature type="compositionally biased region" description="Low complexity" evidence="2">
    <location>
        <begin position="27"/>
        <end position="43"/>
    </location>
</feature>
<accession>A0A7E6ELM1</accession>
<organism evidence="3 4">
    <name type="scientific">Octopus sinensis</name>
    <name type="common">East Asian common octopus</name>
    <dbReference type="NCBI Taxonomy" id="2607531"/>
    <lineage>
        <taxon>Eukaryota</taxon>
        <taxon>Metazoa</taxon>
        <taxon>Spiralia</taxon>
        <taxon>Lophotrochozoa</taxon>
        <taxon>Mollusca</taxon>
        <taxon>Cephalopoda</taxon>
        <taxon>Coleoidea</taxon>
        <taxon>Octopodiformes</taxon>
        <taxon>Octopoda</taxon>
        <taxon>Incirrata</taxon>
        <taxon>Octopodidae</taxon>
        <taxon>Octopus</taxon>
    </lineage>
</organism>
<feature type="region of interest" description="Disordered" evidence="2">
    <location>
        <begin position="304"/>
        <end position="365"/>
    </location>
</feature>
<dbReference type="GO" id="GO:0005813">
    <property type="term" value="C:centrosome"/>
    <property type="evidence" value="ECO:0007669"/>
    <property type="project" value="TreeGrafter"/>
</dbReference>
<dbReference type="KEGG" id="osn:115226650"/>
<keyword evidence="3" id="KW-1185">Reference proteome</keyword>
<dbReference type="PANTHER" id="PTHR18957">
    <property type="entry name" value="CENTLEIN"/>
    <property type="match status" value="1"/>
</dbReference>
<sequence>MQACRMENSQYLPTTVPTMKSDDDFENQNSNFSTSSSSGSKFSALTDPNKNGTVLIEQLQKKVELLDQKLFDIQNLTLLKEEELNELRFSHNRRLERFRALKENYNSLKDQLRNIDDTNSEWNLEQAVHHVHKRARPKDLQQEDSDAVWNELAYFKLQNKNLMWERLEMQEELDRLQVKHSHDTASLLEMRLTLQHEREDYEHLLRMKDDGKKTEMEAELKLLRRERSANQAKTEKLEKELKSFHAVRNSLLAERRSLKAEFTKLNEIISKHRIDSVNLRHHITLLKQRLHQEVNQVQKLEQQLRARENVQSSSEQKLPNHDSDSKQVVPEKLNADNNGKASNSPHRSLGSSPASPKSPNNIVESWPLHTSLSEPCLPQKLSLNHSGNGLNNVPEISESSSSAGNIKTVVVHSYIKGDAKARGGVSQLKQPKLKLGSCNMKTNVTQCKRNYSEPGGKVIRSKPHVAIQKVYLRDTSTSPVSFTTNKTGYTFRPGNSNRRLGKNEKPRLSELLKQISLLKNYRRSALKSTNEMKETIQQLQTDLILANQKLKVLRQHSQKIQGLYEKLQTEKSALDKEVRNSQILEGKFCIEDLQKKVSSLQECKKDLEIKLKNYSTEMIRLASLNKVTQTDNENTHNQVKSLTSRMNWLERDISQKRHLIEEQRAKMKEMQDNAKSITDTINVLEANLKQGNSVFEQQKLKNDFMHQKLIEMTKKKEDFEKKHKNLVHILEKKNRQYEYTLQQHEKMQAAVSELEKSAQKHIVEIAAQSEAAITNTQNKLIAAHSKIEWFHKFVKILSHELVHRIYQVRETLNKSQMGKIQQQLPSHTSMQEAKNLAKNILNISDLELNDIMKGDNLTAKLQNVTDSQYAKDQRWASLCEETIKSRDDFVIPLLDLFIKKLEEKDSLLYSLYSTKY</sequence>
<dbReference type="PANTHER" id="PTHR18957:SF0">
    <property type="entry name" value="CENTLEIN"/>
    <property type="match status" value="1"/>
</dbReference>
<dbReference type="InterPro" id="IPR038810">
    <property type="entry name" value="CNTLN"/>
</dbReference>
<feature type="coiled-coil region" evidence="1">
    <location>
        <begin position="56"/>
        <end position="125"/>
    </location>
</feature>
<evidence type="ECO:0000313" key="4">
    <source>
        <dbReference type="RefSeq" id="XP_036356258.1"/>
    </source>
</evidence>
<feature type="coiled-coil region" evidence="1">
    <location>
        <begin position="529"/>
        <end position="617"/>
    </location>
</feature>
<feature type="coiled-coil region" evidence="1">
    <location>
        <begin position="213"/>
        <end position="240"/>
    </location>
</feature>
<name>A0A7E6ELM1_9MOLL</name>
<gene>
    <name evidence="4" type="primary">LOC115226650</name>
</gene>
<feature type="coiled-coil region" evidence="1">
    <location>
        <begin position="653"/>
        <end position="687"/>
    </location>
</feature>
<evidence type="ECO:0000256" key="1">
    <source>
        <dbReference type="SAM" id="Coils"/>
    </source>
</evidence>
<protein>
    <submittedName>
        <fullName evidence="4">Centlein-like isoform X1</fullName>
    </submittedName>
</protein>
<proteinExistence type="predicted"/>
<feature type="compositionally biased region" description="Polar residues" evidence="2">
    <location>
        <begin position="7"/>
        <end position="18"/>
    </location>
</feature>
<reference evidence="4" key="1">
    <citation type="submission" date="2025-08" db="UniProtKB">
        <authorList>
            <consortium name="RefSeq"/>
        </authorList>
    </citation>
    <scope>IDENTIFICATION</scope>
</reference>
<keyword evidence="1" id="KW-0175">Coiled coil</keyword>
<dbReference type="AlphaFoldDB" id="A0A7E6ELM1"/>
<evidence type="ECO:0000256" key="2">
    <source>
        <dbReference type="SAM" id="MobiDB-lite"/>
    </source>
</evidence>
<feature type="region of interest" description="Disordered" evidence="2">
    <location>
        <begin position="1"/>
        <end position="45"/>
    </location>
</feature>
<feature type="compositionally biased region" description="Polar residues" evidence="2">
    <location>
        <begin position="335"/>
        <end position="365"/>
    </location>
</feature>
<dbReference type="Proteomes" id="UP000515154">
    <property type="component" value="Linkage group LG2"/>
</dbReference>